<name>A0A4R5W2S6_9BURK</name>
<feature type="transmembrane region" description="Helical" evidence="6">
    <location>
        <begin position="294"/>
        <end position="323"/>
    </location>
</feature>
<feature type="transmembrane region" description="Helical" evidence="6">
    <location>
        <begin position="194"/>
        <end position="217"/>
    </location>
</feature>
<evidence type="ECO:0000256" key="2">
    <source>
        <dbReference type="ARBA" id="ARBA00009773"/>
    </source>
</evidence>
<keyword evidence="5 6" id="KW-0472">Membrane</keyword>
<keyword evidence="8" id="KW-1185">Reference proteome</keyword>
<evidence type="ECO:0000256" key="4">
    <source>
        <dbReference type="ARBA" id="ARBA00022989"/>
    </source>
</evidence>
<evidence type="ECO:0000256" key="6">
    <source>
        <dbReference type="SAM" id="Phobius"/>
    </source>
</evidence>
<proteinExistence type="inferred from homology"/>
<comment type="caution">
    <text evidence="7">The sequence shown here is derived from an EMBL/GenBank/DDBJ whole genome shotgun (WGS) entry which is preliminary data.</text>
</comment>
<evidence type="ECO:0000256" key="5">
    <source>
        <dbReference type="ARBA" id="ARBA00023136"/>
    </source>
</evidence>
<comment type="similarity">
    <text evidence="2">Belongs to the autoinducer-2 exporter (AI-2E) (TC 2.A.86) family.</text>
</comment>
<sequence>MNSKLTLPVISSYILALLAGLVVLKAGLLLALFSGLLVYSLVHLIAPSIEKHIRFMPARLVVLGLLAIIVISGLTAVILAAISFAKSDAGSVRMLLQSLAGIIETSRSQVPTWISDYLPNGSDALHDLMSGWLRDHGQEAKILGQEAGHSIIHLLMGMVIGGMIAIHDLKTILPPFANALLQRAENLQCSFQRIVFAQVRISGINAALSSIYLLVILPACDVHLPFAKTMVLVTFITGLLPVVGNIISNTILVIISLSHSVNIAAFSLSYMVLIHKLEYFLNAKIIGTQINARAWELLIAILVMESLFGIAGLIAAPVFYAWIKIELGMGCKPAISHTPRH</sequence>
<organism evidence="7 8">
    <name type="scientific">Sapientia aquatica</name>
    <dbReference type="NCBI Taxonomy" id="1549640"/>
    <lineage>
        <taxon>Bacteria</taxon>
        <taxon>Pseudomonadati</taxon>
        <taxon>Pseudomonadota</taxon>
        <taxon>Betaproteobacteria</taxon>
        <taxon>Burkholderiales</taxon>
        <taxon>Oxalobacteraceae</taxon>
        <taxon>Sapientia</taxon>
    </lineage>
</organism>
<feature type="transmembrane region" description="Helical" evidence="6">
    <location>
        <begin position="60"/>
        <end position="85"/>
    </location>
</feature>
<dbReference type="GO" id="GO:0016020">
    <property type="term" value="C:membrane"/>
    <property type="evidence" value="ECO:0007669"/>
    <property type="project" value="UniProtKB-SubCell"/>
</dbReference>
<feature type="transmembrane region" description="Helical" evidence="6">
    <location>
        <begin position="223"/>
        <end position="244"/>
    </location>
</feature>
<dbReference type="InterPro" id="IPR002549">
    <property type="entry name" value="AI-2E-like"/>
</dbReference>
<evidence type="ECO:0000256" key="1">
    <source>
        <dbReference type="ARBA" id="ARBA00004141"/>
    </source>
</evidence>
<protein>
    <submittedName>
        <fullName evidence="7">AI-2E family transporter</fullName>
    </submittedName>
</protein>
<feature type="transmembrane region" description="Helical" evidence="6">
    <location>
        <begin position="151"/>
        <end position="173"/>
    </location>
</feature>
<dbReference type="Proteomes" id="UP000294829">
    <property type="component" value="Unassembled WGS sequence"/>
</dbReference>
<gene>
    <name evidence="7" type="ORF">E2I14_09425</name>
</gene>
<accession>A0A4R5W2S6</accession>
<keyword evidence="3 6" id="KW-0812">Transmembrane</keyword>
<feature type="transmembrane region" description="Helical" evidence="6">
    <location>
        <begin position="251"/>
        <end position="274"/>
    </location>
</feature>
<reference evidence="7 8" key="1">
    <citation type="submission" date="2019-03" db="EMBL/GenBank/DDBJ databases">
        <title>Sapientia aquatica gen. nov., sp. nov., isolated from a crater lake.</title>
        <authorList>
            <person name="Felfoldi T."/>
            <person name="Szabo A."/>
            <person name="Toth E."/>
            <person name="Schumann P."/>
            <person name="Keki Z."/>
            <person name="Marialigeti K."/>
            <person name="Mathe I."/>
        </authorList>
    </citation>
    <scope>NUCLEOTIDE SEQUENCE [LARGE SCALE GENOMIC DNA]</scope>
    <source>
        <strain evidence="7 8">SA-152</strain>
    </source>
</reference>
<comment type="subcellular location">
    <subcellularLocation>
        <location evidence="1">Membrane</location>
        <topology evidence="1">Multi-pass membrane protein</topology>
    </subcellularLocation>
</comment>
<dbReference type="AlphaFoldDB" id="A0A4R5W2S6"/>
<dbReference type="OrthoDB" id="8113193at2"/>
<dbReference type="RefSeq" id="WP_133327766.1">
    <property type="nucleotide sequence ID" value="NZ_SMYL01000003.1"/>
</dbReference>
<evidence type="ECO:0000313" key="7">
    <source>
        <dbReference type="EMBL" id="TDK66662.1"/>
    </source>
</evidence>
<dbReference type="Pfam" id="PF01594">
    <property type="entry name" value="AI-2E_transport"/>
    <property type="match status" value="1"/>
</dbReference>
<evidence type="ECO:0000256" key="3">
    <source>
        <dbReference type="ARBA" id="ARBA00022692"/>
    </source>
</evidence>
<feature type="transmembrane region" description="Helical" evidence="6">
    <location>
        <begin position="12"/>
        <end position="39"/>
    </location>
</feature>
<dbReference type="EMBL" id="SMYL01000003">
    <property type="protein sequence ID" value="TDK66662.1"/>
    <property type="molecule type" value="Genomic_DNA"/>
</dbReference>
<keyword evidence="4 6" id="KW-1133">Transmembrane helix</keyword>
<evidence type="ECO:0000313" key="8">
    <source>
        <dbReference type="Proteomes" id="UP000294829"/>
    </source>
</evidence>